<gene>
    <name evidence="7" type="primary">RPC34</name>
    <name evidence="7" type="ORF">H4R18_000228</name>
</gene>
<dbReference type="GO" id="GO:0005666">
    <property type="term" value="C:RNA polymerase III complex"/>
    <property type="evidence" value="ECO:0007669"/>
    <property type="project" value="UniProtKB-UniRule"/>
</dbReference>
<protein>
    <recommendedName>
        <fullName evidence="6">DNA-directed RNA polymerase III subunit RPC6</fullName>
        <shortName evidence="6">RNA polymerase III subunit C6</shortName>
    </recommendedName>
</protein>
<evidence type="ECO:0000256" key="1">
    <source>
        <dbReference type="ARBA" id="ARBA00004123"/>
    </source>
</evidence>
<comment type="similarity">
    <text evidence="2 6">Belongs to the eukaryotic RPC34/RPC39 RNA polymerase subunit family.</text>
</comment>
<dbReference type="Gene3D" id="1.10.10.10">
    <property type="entry name" value="Winged helix-like DNA-binding domain superfamily/Winged helix DNA-binding domain"/>
    <property type="match status" value="2"/>
</dbReference>
<name>A0A9W8LN81_9FUNG</name>
<comment type="function">
    <text evidence="6">DNA-dependent RNA polymerase catalyzes the transcription of DNA into RNA using the four ribonucleoside triphosphates as substrates. Specific peripheric component of RNA polymerase III which synthesizes small RNAs, such as 5S rRNA and tRNAs.</text>
</comment>
<dbReference type="AlphaFoldDB" id="A0A9W8LN81"/>
<organism evidence="7 8">
    <name type="scientific">Coemansia javaensis</name>
    <dbReference type="NCBI Taxonomy" id="2761396"/>
    <lineage>
        <taxon>Eukaryota</taxon>
        <taxon>Fungi</taxon>
        <taxon>Fungi incertae sedis</taxon>
        <taxon>Zoopagomycota</taxon>
        <taxon>Kickxellomycotina</taxon>
        <taxon>Kickxellomycetes</taxon>
        <taxon>Kickxellales</taxon>
        <taxon>Kickxellaceae</taxon>
        <taxon>Coemansia</taxon>
    </lineage>
</organism>
<dbReference type="FunFam" id="1.10.10.10:FF:000116">
    <property type="entry name" value="DNA-directed RNA polymerase III subunit RPC6"/>
    <property type="match status" value="1"/>
</dbReference>
<dbReference type="InterPro" id="IPR007832">
    <property type="entry name" value="RNA_pol_Rpc34"/>
</dbReference>
<keyword evidence="4 6" id="KW-0804">Transcription</keyword>
<keyword evidence="8" id="KW-1185">Reference proteome</keyword>
<sequence length="306" mass="34084">MASLDDEVYALAMSKGEGASIGDFKEALAQVPLETLVNAVNRLLQAGRLDLVQVGDRTLYRGVGLAEIELTGRMSQEDLLVYKQIENSGNEGIWVRTLKQKTNLAQTIVNRSLKQLETQGIIKSVKSVKHPTRKLYMLASVTPSADITGGPWFTDQEMDTDFIEQLARQCHQFIYAYSYPRHSPGTVYPVGHMGYPTAAQIKRFISDNRISTVELSTEHIEELLTMLVYDGKIERIAPALDMDMGLALGGRAGARTDWMYRALRITFKDSPFTDIPCGRCPVASRCSDTGSITPAKCEYFAKWLSF</sequence>
<evidence type="ECO:0000256" key="2">
    <source>
        <dbReference type="ARBA" id="ARBA00011038"/>
    </source>
</evidence>
<dbReference type="PANTHER" id="PTHR12780">
    <property type="entry name" value="RNA POLYMERASE III DNA DIRECTED , 39KD SUBUNIT-RELATED"/>
    <property type="match status" value="1"/>
</dbReference>
<dbReference type="OrthoDB" id="613763at2759"/>
<evidence type="ECO:0000256" key="6">
    <source>
        <dbReference type="PIRNR" id="PIRNR028763"/>
    </source>
</evidence>
<dbReference type="EMBL" id="JANBUL010000005">
    <property type="protein sequence ID" value="KAJ2786013.1"/>
    <property type="molecule type" value="Genomic_DNA"/>
</dbReference>
<dbReference type="GO" id="GO:0006383">
    <property type="term" value="P:transcription by RNA polymerase III"/>
    <property type="evidence" value="ECO:0007669"/>
    <property type="project" value="UniProtKB-UniRule"/>
</dbReference>
<evidence type="ECO:0000256" key="5">
    <source>
        <dbReference type="ARBA" id="ARBA00023242"/>
    </source>
</evidence>
<comment type="subcellular location">
    <subcellularLocation>
        <location evidence="1 6">Nucleus</location>
    </subcellularLocation>
</comment>
<dbReference type="InterPro" id="IPR036388">
    <property type="entry name" value="WH-like_DNA-bd_sf"/>
</dbReference>
<dbReference type="Pfam" id="PF05158">
    <property type="entry name" value="RNA_pol_Rpc34"/>
    <property type="match status" value="1"/>
</dbReference>
<dbReference type="SUPFAM" id="SSF46785">
    <property type="entry name" value="Winged helix' DNA-binding domain"/>
    <property type="match status" value="2"/>
</dbReference>
<dbReference type="InterPro" id="IPR016049">
    <property type="entry name" value="RNA_pol_Rpc34-like"/>
</dbReference>
<evidence type="ECO:0000313" key="8">
    <source>
        <dbReference type="Proteomes" id="UP001140217"/>
    </source>
</evidence>
<evidence type="ECO:0000256" key="4">
    <source>
        <dbReference type="ARBA" id="ARBA00023163"/>
    </source>
</evidence>
<accession>A0A9W8LN81</accession>
<dbReference type="Proteomes" id="UP001140217">
    <property type="component" value="Unassembled WGS sequence"/>
</dbReference>
<dbReference type="PIRSF" id="PIRSF028763">
    <property type="entry name" value="RNA_pol_Rpc34"/>
    <property type="match status" value="1"/>
</dbReference>
<reference evidence="7" key="1">
    <citation type="submission" date="2022-07" db="EMBL/GenBank/DDBJ databases">
        <title>Phylogenomic reconstructions and comparative analyses of Kickxellomycotina fungi.</title>
        <authorList>
            <person name="Reynolds N.K."/>
            <person name="Stajich J.E."/>
            <person name="Barry K."/>
            <person name="Grigoriev I.V."/>
            <person name="Crous P."/>
            <person name="Smith M.E."/>
        </authorList>
    </citation>
    <scope>NUCLEOTIDE SEQUENCE</scope>
    <source>
        <strain evidence="7">NBRC 105414</strain>
    </source>
</reference>
<evidence type="ECO:0000313" key="7">
    <source>
        <dbReference type="EMBL" id="KAJ2786013.1"/>
    </source>
</evidence>
<proteinExistence type="inferred from homology"/>
<evidence type="ECO:0000256" key="3">
    <source>
        <dbReference type="ARBA" id="ARBA00022478"/>
    </source>
</evidence>
<keyword evidence="3 6" id="KW-0240">DNA-directed RNA polymerase</keyword>
<dbReference type="GO" id="GO:0005737">
    <property type="term" value="C:cytoplasm"/>
    <property type="evidence" value="ECO:0007669"/>
    <property type="project" value="UniProtKB-ARBA"/>
</dbReference>
<comment type="caution">
    <text evidence="7">The sequence shown here is derived from an EMBL/GenBank/DDBJ whole genome shotgun (WGS) entry which is preliminary data.</text>
</comment>
<dbReference type="InterPro" id="IPR036390">
    <property type="entry name" value="WH_DNA-bd_sf"/>
</dbReference>
<keyword evidence="5 6" id="KW-0539">Nucleus</keyword>
<dbReference type="GO" id="GO:0005654">
    <property type="term" value="C:nucleoplasm"/>
    <property type="evidence" value="ECO:0007669"/>
    <property type="project" value="UniProtKB-ARBA"/>
</dbReference>